<dbReference type="InterPro" id="IPR036005">
    <property type="entry name" value="Creatinase/aminopeptidase-like"/>
</dbReference>
<evidence type="ECO:0000313" key="4">
    <source>
        <dbReference type="Proteomes" id="UP000282654"/>
    </source>
</evidence>
<dbReference type="InterPro" id="IPR000587">
    <property type="entry name" value="Creatinase_N"/>
</dbReference>
<feature type="domain" description="Peptidase M24" evidence="1">
    <location>
        <begin position="146"/>
        <end position="379"/>
    </location>
</feature>
<feature type="domain" description="Creatinase N-terminal" evidence="2">
    <location>
        <begin position="13"/>
        <end position="138"/>
    </location>
</feature>
<dbReference type="GO" id="GO:0004177">
    <property type="term" value="F:aminopeptidase activity"/>
    <property type="evidence" value="ECO:0007669"/>
    <property type="project" value="UniProtKB-KW"/>
</dbReference>
<dbReference type="SUPFAM" id="SSF53092">
    <property type="entry name" value="Creatinase/prolidase N-terminal domain"/>
    <property type="match status" value="1"/>
</dbReference>
<protein>
    <submittedName>
        <fullName evidence="3">Xaa-Pro aminopeptidase</fullName>
    </submittedName>
</protein>
<dbReference type="AlphaFoldDB" id="A0A3N5AWU3"/>
<proteinExistence type="predicted"/>
<dbReference type="SUPFAM" id="SSF55920">
    <property type="entry name" value="Creatinase/aminopeptidase"/>
    <property type="match status" value="1"/>
</dbReference>
<dbReference type="Gene3D" id="3.40.350.10">
    <property type="entry name" value="Creatinase/prolidase N-terminal domain"/>
    <property type="match status" value="1"/>
</dbReference>
<dbReference type="InterPro" id="IPR029149">
    <property type="entry name" value="Creatin/AminoP/Spt16_N"/>
</dbReference>
<accession>A0A3N5AWU3</accession>
<dbReference type="Gene3D" id="3.90.230.10">
    <property type="entry name" value="Creatinase/methionine aminopeptidase superfamily"/>
    <property type="match status" value="1"/>
</dbReference>
<dbReference type="Proteomes" id="UP000282654">
    <property type="component" value="Unassembled WGS sequence"/>
</dbReference>
<dbReference type="PANTHER" id="PTHR46112:SF2">
    <property type="entry name" value="XAA-PRO AMINOPEPTIDASE P-RELATED"/>
    <property type="match status" value="1"/>
</dbReference>
<dbReference type="CDD" id="cd01066">
    <property type="entry name" value="APP_MetAP"/>
    <property type="match status" value="1"/>
</dbReference>
<reference evidence="3 4" key="1">
    <citation type="submission" date="2018-11" db="EMBL/GenBank/DDBJ databases">
        <title>Genomic Encyclopedia of Type Strains, Phase IV (KMG-IV): sequencing the most valuable type-strain genomes for metagenomic binning, comparative biology and taxonomic classification.</title>
        <authorList>
            <person name="Goeker M."/>
        </authorList>
    </citation>
    <scope>NUCLEOTIDE SEQUENCE [LARGE SCALE GENOMIC DNA]</scope>
    <source>
        <strain evidence="3 4">DSM 102936</strain>
    </source>
</reference>
<dbReference type="EMBL" id="RKRE01000001">
    <property type="protein sequence ID" value="RPF49726.1"/>
    <property type="molecule type" value="Genomic_DNA"/>
</dbReference>
<name>A0A3N5AWU3_9THEO</name>
<dbReference type="OrthoDB" id="9806388at2"/>
<dbReference type="Pfam" id="PF01321">
    <property type="entry name" value="Creatinase_N"/>
    <property type="match status" value="1"/>
</dbReference>
<comment type="caution">
    <text evidence="3">The sequence shown here is derived from an EMBL/GenBank/DDBJ whole genome shotgun (WGS) entry which is preliminary data.</text>
</comment>
<dbReference type="Pfam" id="PF00557">
    <property type="entry name" value="Peptidase_M24"/>
    <property type="match status" value="1"/>
</dbReference>
<organism evidence="3 4">
    <name type="scientific">Thermodesulfitimonas autotrophica</name>
    <dbReference type="NCBI Taxonomy" id="1894989"/>
    <lineage>
        <taxon>Bacteria</taxon>
        <taxon>Bacillati</taxon>
        <taxon>Bacillota</taxon>
        <taxon>Clostridia</taxon>
        <taxon>Thermoanaerobacterales</taxon>
        <taxon>Thermoanaerobacteraceae</taxon>
        <taxon>Thermodesulfitimonas</taxon>
    </lineage>
</organism>
<keyword evidence="4" id="KW-1185">Reference proteome</keyword>
<gene>
    <name evidence="3" type="ORF">EDD75_0546</name>
</gene>
<dbReference type="InterPro" id="IPR050659">
    <property type="entry name" value="Peptidase_M24B"/>
</dbReference>
<keyword evidence="3" id="KW-0031">Aminopeptidase</keyword>
<keyword evidence="3" id="KW-0378">Hydrolase</keyword>
<evidence type="ECO:0000313" key="3">
    <source>
        <dbReference type="EMBL" id="RPF49726.1"/>
    </source>
</evidence>
<dbReference type="RefSeq" id="WP_123927634.1">
    <property type="nucleotide sequence ID" value="NZ_RKRE01000001.1"/>
</dbReference>
<dbReference type="PANTHER" id="PTHR46112">
    <property type="entry name" value="AMINOPEPTIDASE"/>
    <property type="match status" value="1"/>
</dbReference>
<evidence type="ECO:0000259" key="2">
    <source>
        <dbReference type="Pfam" id="PF01321"/>
    </source>
</evidence>
<sequence length="396" mass="43206">MPEELLQGEVYRRVQGLQRRLQAEGITAALLTQSADILYYSGTCQSGHLYIPAEGEPVFMVRRDYEQARLTAALKNVVPLRRFGEIPGILSGFGLPVPEVLGCECDVLPVSIYLRYQKLFPGTRFVDVSGFIRQQRAVKSPYEIEILAESGRRLDQMLATVPRVAEVGRTEVEMAGLLEGEARRLGHQGLVRFRGMNYDFFMGHLLTGPSGAAPSSFDGPVSGLGLDPSFAFGAGWRRLKADEPLYVDYGFAYRGYITDATRVFVIGELSGRLARAHAVALEIQAAVLEAVRPGVTGGALYELAVAMARKADLADNFQGWRQPVRFIGHGVGLELNELPVLAAGVEETLAPGMVFALEPKFVFPGEGAVGIENTVVVTANGVERLTNFPDGIYQLR</sequence>
<keyword evidence="3" id="KW-0645">Protease</keyword>
<dbReference type="InterPro" id="IPR000994">
    <property type="entry name" value="Pept_M24"/>
</dbReference>
<evidence type="ECO:0000259" key="1">
    <source>
        <dbReference type="Pfam" id="PF00557"/>
    </source>
</evidence>